<reference evidence="10 11" key="1">
    <citation type="submission" date="2018-08" db="EMBL/GenBank/DDBJ databases">
        <title>Sequencing the genomes of 1000 actinobacteria strains.</title>
        <authorList>
            <person name="Klenk H.-P."/>
        </authorList>
    </citation>
    <scope>NUCLEOTIDE SEQUENCE [LARGE SCALE GENOMIC DNA]</scope>
    <source>
        <strain evidence="10 11">DSM 44099</strain>
    </source>
</reference>
<dbReference type="AlphaFoldDB" id="A0A3D9ZM51"/>
<evidence type="ECO:0000256" key="8">
    <source>
        <dbReference type="SAM" id="MobiDB-lite"/>
    </source>
</evidence>
<name>A0A3D9ZM51_9ACTN</name>
<dbReference type="GO" id="GO:0016758">
    <property type="term" value="F:hexosyltransferase activity"/>
    <property type="evidence" value="ECO:0007669"/>
    <property type="project" value="InterPro"/>
</dbReference>
<feature type="transmembrane region" description="Helical" evidence="9">
    <location>
        <begin position="121"/>
        <end position="139"/>
    </location>
</feature>
<accession>A0A3D9ZM51</accession>
<feature type="transmembrane region" description="Helical" evidence="9">
    <location>
        <begin position="146"/>
        <end position="166"/>
    </location>
</feature>
<evidence type="ECO:0000313" key="10">
    <source>
        <dbReference type="EMBL" id="REF98281.1"/>
    </source>
</evidence>
<feature type="transmembrane region" description="Helical" evidence="9">
    <location>
        <begin position="288"/>
        <end position="306"/>
    </location>
</feature>
<evidence type="ECO:0000313" key="11">
    <source>
        <dbReference type="Proteomes" id="UP000256913"/>
    </source>
</evidence>
<evidence type="ECO:0000256" key="7">
    <source>
        <dbReference type="ARBA" id="ARBA00024033"/>
    </source>
</evidence>
<comment type="subcellular location">
    <subcellularLocation>
        <location evidence="1">Cell membrane</location>
        <topology evidence="1">Multi-pass membrane protein</topology>
    </subcellularLocation>
</comment>
<evidence type="ECO:0000256" key="9">
    <source>
        <dbReference type="SAM" id="Phobius"/>
    </source>
</evidence>
<evidence type="ECO:0000256" key="5">
    <source>
        <dbReference type="ARBA" id="ARBA00022989"/>
    </source>
</evidence>
<protein>
    <submittedName>
        <fullName evidence="10">Uncharacterized protein DUF2029</fullName>
    </submittedName>
</protein>
<feature type="transmembrane region" description="Helical" evidence="9">
    <location>
        <begin position="16"/>
        <end position="36"/>
    </location>
</feature>
<comment type="caution">
    <text evidence="10">The sequence shown here is derived from an EMBL/GenBank/DDBJ whole genome shotgun (WGS) entry which is preliminary data.</text>
</comment>
<evidence type="ECO:0000256" key="2">
    <source>
        <dbReference type="ARBA" id="ARBA00022475"/>
    </source>
</evidence>
<feature type="transmembrane region" description="Helical" evidence="9">
    <location>
        <begin position="348"/>
        <end position="367"/>
    </location>
</feature>
<organism evidence="10 11">
    <name type="scientific">Asanoa ferruginea</name>
    <dbReference type="NCBI Taxonomy" id="53367"/>
    <lineage>
        <taxon>Bacteria</taxon>
        <taxon>Bacillati</taxon>
        <taxon>Actinomycetota</taxon>
        <taxon>Actinomycetes</taxon>
        <taxon>Micromonosporales</taxon>
        <taxon>Micromonosporaceae</taxon>
        <taxon>Asanoa</taxon>
    </lineage>
</organism>
<evidence type="ECO:0000256" key="1">
    <source>
        <dbReference type="ARBA" id="ARBA00004651"/>
    </source>
</evidence>
<dbReference type="InterPro" id="IPR018584">
    <property type="entry name" value="GT87"/>
</dbReference>
<proteinExistence type="inferred from homology"/>
<sequence>MNVDDLSRIDGTLPNFTIALGALVTVCGGLFLTAYARGWAPRLGVSLAVALCIRIAAVWIAYGHTPRDVASYFQRAGNLLRGGTDPMTHMPHFRWNFLPFMPIVFGAELKTGIAWELSGKIAPVVADLVLVVLLAKLAGADRGRNVALLYALCPLAFLISGVHGQVEPVALAFGVGGYLAARQGRPDLAGVAMGFAIAAKTWPVLLVPGLLRDIPTRHWGRALVGIAAVPLLFLLMIPVVLGDSLPAAVKVLAGYRSFVGGWGWAGLAHVFGWIGTGYAGAGIGPVQRVGSLLTAAALVTTVALLWKRADGVVLTAGLMLAFFAATAGFGVQYLLWPVPFVLLVGDRAGAVFVTLAGAYAATFYMFYEAVPALRGDLDVLLPVASVAVIVTGLTALPRTPYGNRQEGRACCRPDATPASGRAHPEV</sequence>
<feature type="transmembrane region" description="Helical" evidence="9">
    <location>
        <begin position="261"/>
        <end position="281"/>
    </location>
</feature>
<evidence type="ECO:0000256" key="6">
    <source>
        <dbReference type="ARBA" id="ARBA00023136"/>
    </source>
</evidence>
<gene>
    <name evidence="10" type="ORF">DFJ67_4297</name>
</gene>
<keyword evidence="6 9" id="KW-0472">Membrane</keyword>
<evidence type="ECO:0000256" key="3">
    <source>
        <dbReference type="ARBA" id="ARBA00022679"/>
    </source>
</evidence>
<dbReference type="Pfam" id="PF09594">
    <property type="entry name" value="GT87"/>
    <property type="match status" value="1"/>
</dbReference>
<dbReference type="OrthoDB" id="3503478at2"/>
<feature type="transmembrane region" description="Helical" evidence="9">
    <location>
        <begin position="223"/>
        <end position="241"/>
    </location>
</feature>
<feature type="transmembrane region" description="Helical" evidence="9">
    <location>
        <begin position="312"/>
        <end position="336"/>
    </location>
</feature>
<feature type="transmembrane region" description="Helical" evidence="9">
    <location>
        <begin position="43"/>
        <end position="62"/>
    </location>
</feature>
<keyword evidence="11" id="KW-1185">Reference proteome</keyword>
<keyword evidence="4 9" id="KW-0812">Transmembrane</keyword>
<comment type="similarity">
    <text evidence="7">Belongs to the glycosyltransferase 87 family.</text>
</comment>
<evidence type="ECO:0000256" key="4">
    <source>
        <dbReference type="ARBA" id="ARBA00022692"/>
    </source>
</evidence>
<keyword evidence="2" id="KW-1003">Cell membrane</keyword>
<dbReference type="GO" id="GO:0005886">
    <property type="term" value="C:plasma membrane"/>
    <property type="evidence" value="ECO:0007669"/>
    <property type="project" value="UniProtKB-SubCell"/>
</dbReference>
<keyword evidence="5 9" id="KW-1133">Transmembrane helix</keyword>
<feature type="region of interest" description="Disordered" evidence="8">
    <location>
        <begin position="403"/>
        <end position="426"/>
    </location>
</feature>
<dbReference type="RefSeq" id="WP_116069585.1">
    <property type="nucleotide sequence ID" value="NZ_BONB01000062.1"/>
</dbReference>
<keyword evidence="3" id="KW-0808">Transferase</keyword>
<feature type="transmembrane region" description="Helical" evidence="9">
    <location>
        <begin position="188"/>
        <end position="211"/>
    </location>
</feature>
<dbReference type="Proteomes" id="UP000256913">
    <property type="component" value="Unassembled WGS sequence"/>
</dbReference>
<feature type="transmembrane region" description="Helical" evidence="9">
    <location>
        <begin position="379"/>
        <end position="396"/>
    </location>
</feature>
<dbReference type="EMBL" id="QUMQ01000001">
    <property type="protein sequence ID" value="REF98281.1"/>
    <property type="molecule type" value="Genomic_DNA"/>
</dbReference>